<protein>
    <recommendedName>
        <fullName evidence="4">Prominin</fullName>
    </recommendedName>
</protein>
<keyword evidence="3" id="KW-1185">Reference proteome</keyword>
<evidence type="ECO:0000256" key="1">
    <source>
        <dbReference type="SAM" id="Phobius"/>
    </source>
</evidence>
<feature type="transmembrane region" description="Helical" evidence="1">
    <location>
        <begin position="428"/>
        <end position="454"/>
    </location>
</feature>
<proteinExistence type="predicted"/>
<comment type="caution">
    <text evidence="2">The sequence shown here is derived from an EMBL/GenBank/DDBJ whole genome shotgun (WGS) entry which is preliminary data.</text>
</comment>
<keyword evidence="1" id="KW-0472">Membrane</keyword>
<sequence length="855" mass="94901">MEQLFKRYHNVSYTIPVLNVTITTSDITEYARIHSLNIGPIVALLFMGSIMTLVWFYLLVCVCCCLSRRGEASRGTSQVVPGAAYSSPTSPSSSASPLACKIELPSSSIERYDDEQRGNESKNMHRSRSLEEEHRKYSFKSLYIASIILSALLGLAVVSIVIYQSKIDASARILMGDVENLVLDSANALCTSDASSRFCTPQSAGDFVRTAETRASGMLTNLVDLLQSLGEELYPPLNGMIDDLDMAEADLEDIKVYISLIMGNRSRIQEYNDWLFATSPDDEVTPLTAALPKGKLPNVTAEQLTKLDDHQSVIIMTRNTSEDVFGKIQNFMQTDVPDAVTRFNTSAPPGTSTQLLMKPLQNVFEKLLRARSLMLRYYALVYEQGERIEDYLAPKTLAVSVIFLLPFVLQIVFTILNRSNQKCSGHLLTNMCCSYLCSVVFLLLAIIFSLLAVVSGTVCEYHLTLLAKVPVQNVTINDVQLSFTPAVIEDILNCPSYPTAPAGATSGNNFISLLGGEKIFDITSQTDEIIAQVEEARTSFTLNAQIQQSIYQLSILENFTALDFANSSEILSYRLEIDALLEDLPPATMDRDDEVQRASLTAYYLTNGSFSWDSYQESLEEINAILAEAAPIPDGFFSSYTFQTVWNFTQATVEADSAWMDVTFVRPKNYEALIAGLVQMDPFTGAVNTAAKTNIQVHANLSAIRYALRDIQSNIQEIDAAQSNLRTAQTQLDGMFSDLLDRLNGIARNLSLQEEGIRGLASFADSAPDYTKCGFVGNFYREGFQKNFCGNLHNNLSISWPFMLVAASLLFLSFITFSCFLRKPEWYRDPSYSQLEDRNNLTPGRTPRGSTLMIA</sequence>
<dbReference type="OrthoDB" id="10308040at2759"/>
<evidence type="ECO:0008006" key="4">
    <source>
        <dbReference type="Google" id="ProtNLM"/>
    </source>
</evidence>
<keyword evidence="1" id="KW-0812">Transmembrane</keyword>
<feature type="transmembrane region" description="Helical" evidence="1">
    <location>
        <begin position="397"/>
        <end position="416"/>
    </location>
</feature>
<organism evidence="2 3">
    <name type="scientific">Nannochloropsis gaditana</name>
    <dbReference type="NCBI Taxonomy" id="72520"/>
    <lineage>
        <taxon>Eukaryota</taxon>
        <taxon>Sar</taxon>
        <taxon>Stramenopiles</taxon>
        <taxon>Ochrophyta</taxon>
        <taxon>Eustigmatophyceae</taxon>
        <taxon>Eustigmatales</taxon>
        <taxon>Monodopsidaceae</taxon>
        <taxon>Nannochloropsis</taxon>
    </lineage>
</organism>
<accession>W7U7G5</accession>
<feature type="transmembrane region" description="Helical" evidence="1">
    <location>
        <begin position="41"/>
        <end position="66"/>
    </location>
</feature>
<dbReference type="EMBL" id="AZIL01000274">
    <property type="protein sequence ID" value="EWM28824.1"/>
    <property type="molecule type" value="Genomic_DNA"/>
</dbReference>
<dbReference type="AlphaFoldDB" id="W7U7G5"/>
<evidence type="ECO:0000313" key="3">
    <source>
        <dbReference type="Proteomes" id="UP000019335"/>
    </source>
</evidence>
<name>W7U7G5_9STRA</name>
<dbReference type="Proteomes" id="UP000019335">
    <property type="component" value="Chromosome 4"/>
</dbReference>
<keyword evidence="1" id="KW-1133">Transmembrane helix</keyword>
<evidence type="ECO:0000313" key="2">
    <source>
        <dbReference type="EMBL" id="EWM28824.1"/>
    </source>
</evidence>
<feature type="transmembrane region" description="Helical" evidence="1">
    <location>
        <begin position="142"/>
        <end position="163"/>
    </location>
</feature>
<gene>
    <name evidence="2" type="ORF">Naga_100002g73</name>
</gene>
<feature type="transmembrane region" description="Helical" evidence="1">
    <location>
        <begin position="798"/>
        <end position="821"/>
    </location>
</feature>
<reference evidence="2 3" key="1">
    <citation type="journal article" date="2014" name="Mol. Plant">
        <title>Chromosome Scale Genome Assembly and Transcriptome Profiling of Nannochloropsis gaditana in Nitrogen Depletion.</title>
        <authorList>
            <person name="Corteggiani Carpinelli E."/>
            <person name="Telatin A."/>
            <person name="Vitulo N."/>
            <person name="Forcato C."/>
            <person name="D'Angelo M."/>
            <person name="Schiavon R."/>
            <person name="Vezzi A."/>
            <person name="Giacometti G.M."/>
            <person name="Morosinotto T."/>
            <person name="Valle G."/>
        </authorList>
    </citation>
    <scope>NUCLEOTIDE SEQUENCE [LARGE SCALE GENOMIC DNA]</scope>
    <source>
        <strain evidence="2 3">B-31</strain>
    </source>
</reference>